<dbReference type="SUPFAM" id="SSF51126">
    <property type="entry name" value="Pectin lyase-like"/>
    <property type="match status" value="2"/>
</dbReference>
<dbReference type="InterPro" id="IPR012334">
    <property type="entry name" value="Pectin_lyas_fold"/>
</dbReference>
<dbReference type="PANTHER" id="PTHR33928">
    <property type="entry name" value="POLYGALACTURONASE QRT3"/>
    <property type="match status" value="1"/>
</dbReference>
<organism evidence="3 4">
    <name type="scientific">Heterodermia speciosa</name>
    <dbReference type="NCBI Taxonomy" id="116794"/>
    <lineage>
        <taxon>Eukaryota</taxon>
        <taxon>Fungi</taxon>
        <taxon>Dikarya</taxon>
        <taxon>Ascomycota</taxon>
        <taxon>Pezizomycotina</taxon>
        <taxon>Lecanoromycetes</taxon>
        <taxon>OSLEUM clade</taxon>
        <taxon>Lecanoromycetidae</taxon>
        <taxon>Caliciales</taxon>
        <taxon>Physciaceae</taxon>
        <taxon>Heterodermia</taxon>
    </lineage>
</organism>
<sequence length="646" mass="69944">MLFALALTFASIAFAQHWHHGRPHLNQHAHRALMSNATEDSFPTPNTSCDYWLENINHQGLSPFHGNPSSYQVFRNVKDYGAVGDGVSDDTLAINSAISSGDRCSPFNCESSTTTPAVVYFPAGTYLVSSSIIVFYETQLIGNPNCLPILKPSLDFKSPPGRIGIIDGDSYDPSGLLGFSSTNTFYRQVRNFIIDMTSFPASRSIRGIHWPTGQATSLQNIVFQMSDAPGTQHEGIFMEEGSGGFMADLVFEGGLNGANWGNQQFTMRNLTFSNAVTAINQIWDWGWTYKSVAINNCSTGLNMSSADPATGQLTVGSVTLIDSSIENTPIGVATARNVNSLPPTAGSLIIENVDFNNVASPVSGVSTPSINEISSRFGAGRAYTPDGHTIDGALEHLIRPTSLLQSDGRFYERSKPQYSTEPLEMFYSVRSGGARGDGVTDDTAALQRVINLAASLHKIVFFDFGIYRVTRTLYVPPGSRIVGESYPVILSSGRFFANMNRPQPVIRIGIPGDKGSVEWSDMIVSTQGSQAGAILIEINIESPPDSPTGLWDVHTRIGGFTGSHLQQVDCPKTPNVATPPAAVNRRCIAAFMAMHITKPAAGIYLENVWLWTADHDLDDPSGQNTQITIYTGRGLLIESQNGPVWL</sequence>
<feature type="chain" id="PRO_5034240599" description="Rhamnogalacturonase A/B/Epimerase-like pectate lyase domain-containing protein" evidence="1">
    <location>
        <begin position="16"/>
        <end position="646"/>
    </location>
</feature>
<dbReference type="InterPro" id="IPR011050">
    <property type="entry name" value="Pectin_lyase_fold/virulence"/>
</dbReference>
<evidence type="ECO:0000313" key="4">
    <source>
        <dbReference type="Proteomes" id="UP000664521"/>
    </source>
</evidence>
<dbReference type="InterPro" id="IPR039279">
    <property type="entry name" value="QRT3-like"/>
</dbReference>
<feature type="domain" description="Rhamnogalacturonase A/B/Epimerase-like pectate lyase" evidence="2">
    <location>
        <begin position="74"/>
        <end position="302"/>
    </location>
</feature>
<keyword evidence="1" id="KW-0732">Signal</keyword>
<proteinExistence type="predicted"/>
<dbReference type="Gene3D" id="2.160.20.10">
    <property type="entry name" value="Single-stranded right-handed beta-helix, Pectin lyase-like"/>
    <property type="match status" value="2"/>
</dbReference>
<name>A0A8H3G4G0_9LECA</name>
<accession>A0A8H3G4G0</accession>
<comment type="caution">
    <text evidence="3">The sequence shown here is derived from an EMBL/GenBank/DDBJ whole genome shotgun (WGS) entry which is preliminary data.</text>
</comment>
<protein>
    <recommendedName>
        <fullName evidence="2">Rhamnogalacturonase A/B/Epimerase-like pectate lyase domain-containing protein</fullName>
    </recommendedName>
</protein>
<dbReference type="OrthoDB" id="1046782at2759"/>
<evidence type="ECO:0000313" key="3">
    <source>
        <dbReference type="EMBL" id="CAF9932953.1"/>
    </source>
</evidence>
<dbReference type="GO" id="GO:0004650">
    <property type="term" value="F:polygalacturonase activity"/>
    <property type="evidence" value="ECO:0007669"/>
    <property type="project" value="InterPro"/>
</dbReference>
<dbReference type="Proteomes" id="UP000664521">
    <property type="component" value="Unassembled WGS sequence"/>
</dbReference>
<dbReference type="PANTHER" id="PTHR33928:SF2">
    <property type="entry name" value="PECTATE LYASE SUPERFAMILY PROTEIN DOMAIN-CONTAINING PROTEIN-RELATED"/>
    <property type="match status" value="1"/>
</dbReference>
<keyword evidence="4" id="KW-1185">Reference proteome</keyword>
<reference evidence="3" key="1">
    <citation type="submission" date="2021-03" db="EMBL/GenBank/DDBJ databases">
        <authorList>
            <person name="Tagirdzhanova G."/>
        </authorList>
    </citation>
    <scope>NUCLEOTIDE SEQUENCE</scope>
</reference>
<feature type="domain" description="Rhamnogalacturonase A/B/Epimerase-like pectate lyase" evidence="2">
    <location>
        <begin position="426"/>
        <end position="495"/>
    </location>
</feature>
<feature type="signal peptide" evidence="1">
    <location>
        <begin position="1"/>
        <end position="15"/>
    </location>
</feature>
<gene>
    <name evidence="3" type="ORF">HETSPECPRED_008499</name>
</gene>
<dbReference type="Pfam" id="PF12708">
    <property type="entry name" value="Pect-lyase_RHGA_epim"/>
    <property type="match status" value="2"/>
</dbReference>
<dbReference type="EMBL" id="CAJPDS010000065">
    <property type="protein sequence ID" value="CAF9932953.1"/>
    <property type="molecule type" value="Genomic_DNA"/>
</dbReference>
<dbReference type="AlphaFoldDB" id="A0A8H3G4G0"/>
<evidence type="ECO:0000259" key="2">
    <source>
        <dbReference type="Pfam" id="PF12708"/>
    </source>
</evidence>
<evidence type="ECO:0000256" key="1">
    <source>
        <dbReference type="SAM" id="SignalP"/>
    </source>
</evidence>
<dbReference type="InterPro" id="IPR024535">
    <property type="entry name" value="RHGA/B-epi-like_pectate_lyase"/>
</dbReference>
<dbReference type="CDD" id="cd23668">
    <property type="entry name" value="GH55_beta13glucanase-like"/>
    <property type="match status" value="1"/>
</dbReference>